<keyword evidence="9" id="KW-1133">Transmembrane helix</keyword>
<dbReference type="AlphaFoldDB" id="A0A6C2YW62"/>
<dbReference type="Pfam" id="PF00069">
    <property type="entry name" value="Pkinase"/>
    <property type="match status" value="1"/>
</dbReference>
<evidence type="ECO:0000313" key="11">
    <source>
        <dbReference type="EMBL" id="VIP05631.1"/>
    </source>
</evidence>
<dbReference type="FunFam" id="1.10.510.10:FF:000021">
    <property type="entry name" value="Serine/threonine protein kinase"/>
    <property type="match status" value="1"/>
</dbReference>
<dbReference type="EC" id="2.7.11.1" evidence="1"/>
<dbReference type="PROSITE" id="PS00108">
    <property type="entry name" value="PROTEIN_KINASE_ST"/>
    <property type="match status" value="1"/>
</dbReference>
<proteinExistence type="predicted"/>
<evidence type="ECO:0000313" key="12">
    <source>
        <dbReference type="Proteomes" id="UP000464378"/>
    </source>
</evidence>
<evidence type="ECO:0000256" key="1">
    <source>
        <dbReference type="ARBA" id="ARBA00012513"/>
    </source>
</evidence>
<feature type="compositionally biased region" description="Basic and acidic residues" evidence="8">
    <location>
        <begin position="1"/>
        <end position="16"/>
    </location>
</feature>
<evidence type="ECO:0000256" key="9">
    <source>
        <dbReference type="SAM" id="Phobius"/>
    </source>
</evidence>
<dbReference type="CDD" id="cd14014">
    <property type="entry name" value="STKc_PknB_like"/>
    <property type="match status" value="1"/>
</dbReference>
<dbReference type="Gene3D" id="1.10.510.10">
    <property type="entry name" value="Transferase(Phosphotransferase) domain 1"/>
    <property type="match status" value="1"/>
</dbReference>
<dbReference type="GO" id="GO:0005524">
    <property type="term" value="F:ATP binding"/>
    <property type="evidence" value="ECO:0007669"/>
    <property type="project" value="UniProtKB-UniRule"/>
</dbReference>
<dbReference type="PROSITE" id="PS50011">
    <property type="entry name" value="PROTEIN_KINASE_DOM"/>
    <property type="match status" value="1"/>
</dbReference>
<protein>
    <recommendedName>
        <fullName evidence="1">non-specific serine/threonine protein kinase</fullName>
        <ecNumber evidence="1">2.7.11.1</ecNumber>
    </recommendedName>
</protein>
<evidence type="ECO:0000256" key="4">
    <source>
        <dbReference type="ARBA" id="ARBA00022741"/>
    </source>
</evidence>
<dbReference type="InterPro" id="IPR000719">
    <property type="entry name" value="Prot_kinase_dom"/>
</dbReference>
<dbReference type="GO" id="GO:0004674">
    <property type="term" value="F:protein serine/threonine kinase activity"/>
    <property type="evidence" value="ECO:0007669"/>
    <property type="project" value="UniProtKB-KW"/>
</dbReference>
<keyword evidence="12" id="KW-1185">Reference proteome</keyword>
<organism evidence="11">
    <name type="scientific">Tuwongella immobilis</name>
    <dbReference type="NCBI Taxonomy" id="692036"/>
    <lineage>
        <taxon>Bacteria</taxon>
        <taxon>Pseudomonadati</taxon>
        <taxon>Planctomycetota</taxon>
        <taxon>Planctomycetia</taxon>
        <taxon>Gemmatales</taxon>
        <taxon>Gemmataceae</taxon>
        <taxon>Tuwongella</taxon>
    </lineage>
</organism>
<dbReference type="PANTHER" id="PTHR24348">
    <property type="entry name" value="SERINE/THREONINE-PROTEIN KINASE UNC-51-RELATED"/>
    <property type="match status" value="1"/>
</dbReference>
<accession>A0A6C2YW62</accession>
<feature type="binding site" evidence="7">
    <location>
        <position position="80"/>
    </location>
    <ligand>
        <name>ATP</name>
        <dbReference type="ChEBI" id="CHEBI:30616"/>
    </ligand>
</feature>
<keyword evidence="2" id="KW-0723">Serine/threonine-protein kinase</keyword>
<dbReference type="GO" id="GO:0005737">
    <property type="term" value="C:cytoplasm"/>
    <property type="evidence" value="ECO:0007669"/>
    <property type="project" value="TreeGrafter"/>
</dbReference>
<gene>
    <name evidence="11" type="ORF">GMBLW1_35620</name>
</gene>
<dbReference type="InterPro" id="IPR008271">
    <property type="entry name" value="Ser/Thr_kinase_AS"/>
</dbReference>
<dbReference type="SUPFAM" id="SSF56112">
    <property type="entry name" value="Protein kinase-like (PK-like)"/>
    <property type="match status" value="1"/>
</dbReference>
<dbReference type="Proteomes" id="UP000464378">
    <property type="component" value="Chromosome"/>
</dbReference>
<feature type="transmembrane region" description="Helical" evidence="9">
    <location>
        <begin position="516"/>
        <end position="537"/>
    </location>
</feature>
<reference evidence="11" key="1">
    <citation type="submission" date="2019-04" db="EMBL/GenBank/DDBJ databases">
        <authorList>
            <consortium name="Science for Life Laboratories"/>
        </authorList>
    </citation>
    <scope>NUCLEOTIDE SEQUENCE</scope>
    <source>
        <strain evidence="11">MBLW1</strain>
    </source>
</reference>
<dbReference type="InterPro" id="IPR045269">
    <property type="entry name" value="Atg1-like"/>
</dbReference>
<feature type="region of interest" description="Disordered" evidence="8">
    <location>
        <begin position="1"/>
        <end position="35"/>
    </location>
</feature>
<dbReference type="KEGG" id="tim:GMBLW1_35620"/>
<feature type="domain" description="Protein kinase" evidence="10">
    <location>
        <begin position="51"/>
        <end position="313"/>
    </location>
</feature>
<evidence type="ECO:0000256" key="7">
    <source>
        <dbReference type="PROSITE-ProRule" id="PRU10141"/>
    </source>
</evidence>
<dbReference type="PROSITE" id="PS00107">
    <property type="entry name" value="PROTEIN_KINASE_ATP"/>
    <property type="match status" value="1"/>
</dbReference>
<dbReference type="SMART" id="SM00220">
    <property type="entry name" value="S_TKc"/>
    <property type="match status" value="1"/>
</dbReference>
<keyword evidence="4 7" id="KW-0547">Nucleotide-binding</keyword>
<dbReference type="InParanoid" id="A0A6C2YW62"/>
<dbReference type="EMBL" id="LR586016">
    <property type="protein sequence ID" value="VIP05631.1"/>
    <property type="molecule type" value="Genomic_DNA"/>
</dbReference>
<evidence type="ECO:0000256" key="5">
    <source>
        <dbReference type="ARBA" id="ARBA00022777"/>
    </source>
</evidence>
<dbReference type="RefSeq" id="WP_162660758.1">
    <property type="nucleotide sequence ID" value="NZ_LR593887.1"/>
</dbReference>
<keyword evidence="3" id="KW-0808">Transferase</keyword>
<evidence type="ECO:0000256" key="3">
    <source>
        <dbReference type="ARBA" id="ARBA00022679"/>
    </source>
</evidence>
<sequence>MASHPEDPRDRTHHTDIQPVTRESAESEAGRETPLMVPSLQRLPTSLIPGYELLHEIGRGGMGIVYQARHLESQQLVAIKLVPSHQHTFALDRQRFQIEIETMSRIQHPNIVRLHESGEIHSLPYMVMEHCPHGSLQTRIEHGPMPAHEAAKMMAAIAQGVQCAHDAGVIHRDLKPANILMGVNLIPKVADFGLARRIDSADQVTRKGAIIGSLSYMAPEQAAGHAHDATAQTDIYALGAMLYTLLIGQPPFRGENDWETLERIMQVDPPPLRSLKPQIPEDLAAICHHCLEKQPLKRYRSAEDLARDLEAFLANAPISVRPLPPMQRLIRAARAYPRSVISGTLVCLTMMLISLGLNWNVQRAELLVSRVHDEQLPVLDDCANLRFRAERLVHPLRLAIADSRPDQRPHWHQLASQQLQHFNESLNALAARNAEPRAVIQELAIRNQRLIQYESHAWSAIMANRLEQARAIVNSPEYISEQLQFRNQLHQFTDQLRRKRTQVVEDVRSETQQFRLGAAVLAAIPIMIILVGIVVLLRMFRR</sequence>
<dbReference type="EMBL" id="LR593887">
    <property type="protein sequence ID" value="VTS08618.1"/>
    <property type="molecule type" value="Genomic_DNA"/>
</dbReference>
<dbReference type="InterPro" id="IPR017441">
    <property type="entry name" value="Protein_kinase_ATP_BS"/>
</dbReference>
<dbReference type="InterPro" id="IPR011009">
    <property type="entry name" value="Kinase-like_dom_sf"/>
</dbReference>
<evidence type="ECO:0000256" key="8">
    <source>
        <dbReference type="SAM" id="MobiDB-lite"/>
    </source>
</evidence>
<evidence type="ECO:0000256" key="2">
    <source>
        <dbReference type="ARBA" id="ARBA00022527"/>
    </source>
</evidence>
<name>A0A6C2YW62_9BACT</name>
<keyword evidence="6 7" id="KW-0067">ATP-binding</keyword>
<evidence type="ECO:0000256" key="6">
    <source>
        <dbReference type="ARBA" id="ARBA00022840"/>
    </source>
</evidence>
<keyword evidence="5 11" id="KW-0418">Kinase</keyword>
<keyword evidence="9" id="KW-0812">Transmembrane</keyword>
<keyword evidence="9" id="KW-0472">Membrane</keyword>
<evidence type="ECO:0000259" key="10">
    <source>
        <dbReference type="PROSITE" id="PS50011"/>
    </source>
</evidence>